<dbReference type="SUPFAM" id="SSF54534">
    <property type="entry name" value="FKBP-like"/>
    <property type="match status" value="1"/>
</dbReference>
<keyword evidence="10 11" id="KW-0449">Lipoprotein</keyword>
<dbReference type="PROSITE" id="PS51257">
    <property type="entry name" value="PROKAR_LIPOPROTEIN"/>
    <property type="match status" value="1"/>
</dbReference>
<evidence type="ECO:0000256" key="4">
    <source>
        <dbReference type="ARBA" id="ARBA00022475"/>
    </source>
</evidence>
<keyword evidence="9 11" id="KW-0413">Isomerase</keyword>
<dbReference type="AlphaFoldDB" id="A0A4R5VZ55"/>
<protein>
    <recommendedName>
        <fullName evidence="11">Foldase protein PrsA</fullName>
        <ecNumber evidence="11">5.2.1.8</ecNumber>
    </recommendedName>
</protein>
<dbReference type="InterPro" id="IPR050245">
    <property type="entry name" value="PrsA_foldase"/>
</dbReference>
<dbReference type="InterPro" id="IPR046357">
    <property type="entry name" value="PPIase_dom_sf"/>
</dbReference>
<dbReference type="InterPro" id="IPR000297">
    <property type="entry name" value="PPIase_PpiC"/>
</dbReference>
<dbReference type="SUPFAM" id="SSF109998">
    <property type="entry name" value="Triger factor/SurA peptide-binding domain-like"/>
    <property type="match status" value="1"/>
</dbReference>
<evidence type="ECO:0000256" key="7">
    <source>
        <dbReference type="ARBA" id="ARBA00023136"/>
    </source>
</evidence>
<evidence type="ECO:0000256" key="6">
    <source>
        <dbReference type="ARBA" id="ARBA00023110"/>
    </source>
</evidence>
<accession>A0A4R5VZ55</accession>
<dbReference type="Gene3D" id="3.10.50.40">
    <property type="match status" value="1"/>
</dbReference>
<comment type="subcellular location">
    <subcellularLocation>
        <location evidence="2 11">Cell membrane</location>
        <topology evidence="2 11">Lipid-anchor</topology>
    </subcellularLocation>
</comment>
<evidence type="ECO:0000313" key="14">
    <source>
        <dbReference type="EMBL" id="TDK64749.1"/>
    </source>
</evidence>
<keyword evidence="7 11" id="KW-0472">Membrane</keyword>
<keyword evidence="4 11" id="KW-1003">Cell membrane</keyword>
<dbReference type="EMBL" id="SMYO01000001">
    <property type="protein sequence ID" value="TDK64749.1"/>
    <property type="molecule type" value="Genomic_DNA"/>
</dbReference>
<feature type="domain" description="PpiC" evidence="13">
    <location>
        <begin position="133"/>
        <end position="223"/>
    </location>
</feature>
<evidence type="ECO:0000256" key="5">
    <source>
        <dbReference type="ARBA" id="ARBA00022729"/>
    </source>
</evidence>
<evidence type="ECO:0000256" key="12">
    <source>
        <dbReference type="SAM" id="SignalP"/>
    </source>
</evidence>
<evidence type="ECO:0000313" key="15">
    <source>
        <dbReference type="Proteomes" id="UP000295132"/>
    </source>
</evidence>
<keyword evidence="8 11" id="KW-0564">Palmitate</keyword>
<comment type="catalytic activity">
    <reaction evidence="1 11">
        <text>[protein]-peptidylproline (omega=180) = [protein]-peptidylproline (omega=0)</text>
        <dbReference type="Rhea" id="RHEA:16237"/>
        <dbReference type="Rhea" id="RHEA-COMP:10747"/>
        <dbReference type="Rhea" id="RHEA-COMP:10748"/>
        <dbReference type="ChEBI" id="CHEBI:83833"/>
        <dbReference type="ChEBI" id="CHEBI:83834"/>
        <dbReference type="EC" id="5.2.1.8"/>
    </reaction>
</comment>
<dbReference type="PROSITE" id="PS50198">
    <property type="entry name" value="PPIC_PPIASE_2"/>
    <property type="match status" value="1"/>
</dbReference>
<dbReference type="PANTHER" id="PTHR47245:SF1">
    <property type="entry name" value="FOLDASE PROTEIN PRSA"/>
    <property type="match status" value="1"/>
</dbReference>
<evidence type="ECO:0000256" key="1">
    <source>
        <dbReference type="ARBA" id="ARBA00000971"/>
    </source>
</evidence>
<comment type="caution">
    <text evidence="14">The sequence shown here is derived from an EMBL/GenBank/DDBJ whole genome shotgun (WGS) entry which is preliminary data.</text>
</comment>
<evidence type="ECO:0000256" key="10">
    <source>
        <dbReference type="ARBA" id="ARBA00023288"/>
    </source>
</evidence>
<reference evidence="14 15" key="1">
    <citation type="submission" date="2019-03" db="EMBL/GenBank/DDBJ databases">
        <title>Bacillus niacini sp. nov. a Nicotinate-Metabolizing Mesophile Isolated from Soil.</title>
        <authorList>
            <person name="Zhang G."/>
        </authorList>
    </citation>
    <scope>NUCLEOTIDE SEQUENCE [LARGE SCALE GENOMIC DNA]</scope>
    <source>
        <strain evidence="14 15">WN066</strain>
    </source>
</reference>
<dbReference type="GO" id="GO:0003755">
    <property type="term" value="F:peptidyl-prolyl cis-trans isomerase activity"/>
    <property type="evidence" value="ECO:0007669"/>
    <property type="project" value="UniProtKB-UniRule"/>
</dbReference>
<keyword evidence="6 11" id="KW-0697">Rotamase</keyword>
<dbReference type="Proteomes" id="UP000295132">
    <property type="component" value="Unassembled WGS sequence"/>
</dbReference>
<evidence type="ECO:0000256" key="11">
    <source>
        <dbReference type="HAMAP-Rule" id="MF_01145"/>
    </source>
</evidence>
<evidence type="ECO:0000256" key="8">
    <source>
        <dbReference type="ARBA" id="ARBA00023139"/>
    </source>
</evidence>
<comment type="similarity">
    <text evidence="3 11">Belongs to the PrsA family.</text>
</comment>
<evidence type="ECO:0000256" key="9">
    <source>
        <dbReference type="ARBA" id="ARBA00023235"/>
    </source>
</evidence>
<comment type="function">
    <text evidence="11">Plays a major role in protein secretion by helping the post-translocational extracellular folding of several secreted proteins.</text>
</comment>
<dbReference type="InterPro" id="IPR027304">
    <property type="entry name" value="Trigger_fact/SurA_dom_sf"/>
</dbReference>
<dbReference type="HAMAP" id="MF_01145">
    <property type="entry name" value="Foldase_PrsA"/>
    <property type="match status" value="1"/>
</dbReference>
<name>A0A4R5VZ55_9BACI</name>
<feature type="chain" id="PRO_5039561567" description="Foldase protein PrsA" evidence="12">
    <location>
        <begin position="19"/>
        <end position="283"/>
    </location>
</feature>
<proteinExistence type="inferred from homology"/>
<dbReference type="GO" id="GO:0005886">
    <property type="term" value="C:plasma membrane"/>
    <property type="evidence" value="ECO:0007669"/>
    <property type="project" value="UniProtKB-SubCell"/>
</dbReference>
<dbReference type="EC" id="5.2.1.8" evidence="11"/>
<dbReference type="PROSITE" id="PS01096">
    <property type="entry name" value="PPIC_PPIASE_1"/>
    <property type="match status" value="1"/>
</dbReference>
<dbReference type="InterPro" id="IPR023058">
    <property type="entry name" value="PPIase_PpiC_CS"/>
</dbReference>
<sequence length="283" mass="31756">MKKWILTGIMISALGLSACSNSTVMKSDSGNISQDELYQALKTKYGTQTLQELAVEKVLSKEYTVTKSAIDAEVKKVKEQLGDQFLTTLQQYGYKDEADYRNVVKLNLLEEKAVYKTLKVTDQELKDAYASYKPEIRARHILVNDKKTADEVEAKLKKGEKFEDLAKKYSQDPASSSNGGDLGWFGTGEMDADFEKAAYALKLKEVSDPVKTQYGYHIIQLTDKKAKKSFAQMKNTLTDQVKETKVTQEKIATVLKAEFKKAHVNISDKDLKKATDFSALTSQ</sequence>
<dbReference type="GO" id="GO:0006457">
    <property type="term" value="P:protein folding"/>
    <property type="evidence" value="ECO:0007669"/>
    <property type="project" value="UniProtKB-UniRule"/>
</dbReference>
<gene>
    <name evidence="11 14" type="primary">prsA</name>
    <name evidence="14" type="ORF">E2K98_00445</name>
</gene>
<evidence type="ECO:0000256" key="2">
    <source>
        <dbReference type="ARBA" id="ARBA00004193"/>
    </source>
</evidence>
<dbReference type="RefSeq" id="WP_133332377.1">
    <property type="nucleotide sequence ID" value="NZ_SMYO01000001.1"/>
</dbReference>
<evidence type="ECO:0000259" key="13">
    <source>
        <dbReference type="PROSITE" id="PS50198"/>
    </source>
</evidence>
<dbReference type="InterPro" id="IPR023059">
    <property type="entry name" value="Foldase_PrsA"/>
</dbReference>
<keyword evidence="5 11" id="KW-0732">Signal</keyword>
<dbReference type="Pfam" id="PF13616">
    <property type="entry name" value="Rotamase_3"/>
    <property type="match status" value="1"/>
</dbReference>
<organism evidence="14 15">
    <name type="scientific">Bacillus salipaludis</name>
    <dbReference type="NCBI Taxonomy" id="2547811"/>
    <lineage>
        <taxon>Bacteria</taxon>
        <taxon>Bacillati</taxon>
        <taxon>Bacillota</taxon>
        <taxon>Bacilli</taxon>
        <taxon>Bacillales</taxon>
        <taxon>Bacillaceae</taxon>
        <taxon>Bacillus</taxon>
    </lineage>
</organism>
<feature type="signal peptide" evidence="12">
    <location>
        <begin position="1"/>
        <end position="18"/>
    </location>
</feature>
<dbReference type="PANTHER" id="PTHR47245">
    <property type="entry name" value="PEPTIDYLPROLYL ISOMERASE"/>
    <property type="match status" value="1"/>
</dbReference>
<evidence type="ECO:0000256" key="3">
    <source>
        <dbReference type="ARBA" id="ARBA00006071"/>
    </source>
</evidence>